<dbReference type="Gene3D" id="3.90.79.10">
    <property type="entry name" value="Nucleoside Triphosphate Pyrophosphohydrolase"/>
    <property type="match status" value="1"/>
</dbReference>
<proteinExistence type="inferred from homology"/>
<dbReference type="PANTHER" id="PTHR43736:SF1">
    <property type="entry name" value="DIHYDRONEOPTERIN TRIPHOSPHATE DIPHOSPHATASE"/>
    <property type="match status" value="1"/>
</dbReference>
<dbReference type="RefSeq" id="WP_344908092.1">
    <property type="nucleotide sequence ID" value="NZ_BAAAYO010000006.1"/>
</dbReference>
<dbReference type="PROSITE" id="PS51462">
    <property type="entry name" value="NUDIX"/>
    <property type="match status" value="1"/>
</dbReference>
<sequence>MRIVCEQRDMPGLPLPNEVSMIVSDELPERQGVTGAFVLAFQGEALLLTQLKRRGWDIPGGHIEPGETPAETMRRECYEETGAVLDASGLLGYQRIRLHGTKPDGYPYPHPDSYLVFYWATIARLEEVQENDEVQGRGLFAPREASDIPWIKANTGMYEEALAMARKSVEAAR</sequence>
<dbReference type="InterPro" id="IPR000086">
    <property type="entry name" value="NUDIX_hydrolase_dom"/>
</dbReference>
<evidence type="ECO:0000256" key="1">
    <source>
        <dbReference type="ARBA" id="ARBA00005582"/>
    </source>
</evidence>
<accession>A0ABV5W425</accession>
<dbReference type="PANTHER" id="PTHR43736">
    <property type="entry name" value="ADP-RIBOSE PYROPHOSPHATASE"/>
    <property type="match status" value="1"/>
</dbReference>
<organism evidence="4 5">
    <name type="scientific">Paenibacillus hodogayensis</name>
    <dbReference type="NCBI Taxonomy" id="279208"/>
    <lineage>
        <taxon>Bacteria</taxon>
        <taxon>Bacillati</taxon>
        <taxon>Bacillota</taxon>
        <taxon>Bacilli</taxon>
        <taxon>Bacillales</taxon>
        <taxon>Paenibacillaceae</taxon>
        <taxon>Paenibacillus</taxon>
    </lineage>
</organism>
<dbReference type="PRINTS" id="PR00502">
    <property type="entry name" value="NUDIXFAMILY"/>
</dbReference>
<gene>
    <name evidence="4" type="ORF">ACFFNY_27380</name>
</gene>
<evidence type="ECO:0000313" key="5">
    <source>
        <dbReference type="Proteomes" id="UP001589619"/>
    </source>
</evidence>
<dbReference type="SUPFAM" id="SSF55811">
    <property type="entry name" value="Nudix"/>
    <property type="match status" value="1"/>
</dbReference>
<comment type="similarity">
    <text evidence="1">Belongs to the Nudix hydrolase family.</text>
</comment>
<feature type="domain" description="Nudix hydrolase" evidence="3">
    <location>
        <begin position="29"/>
        <end position="163"/>
    </location>
</feature>
<dbReference type="Proteomes" id="UP001589619">
    <property type="component" value="Unassembled WGS sequence"/>
</dbReference>
<dbReference type="GO" id="GO:0016787">
    <property type="term" value="F:hydrolase activity"/>
    <property type="evidence" value="ECO:0007669"/>
    <property type="project" value="UniProtKB-KW"/>
</dbReference>
<dbReference type="EMBL" id="JBHMAG010000018">
    <property type="protein sequence ID" value="MFB9755314.1"/>
    <property type="molecule type" value="Genomic_DNA"/>
</dbReference>
<comment type="caution">
    <text evidence="4">The sequence shown here is derived from an EMBL/GenBank/DDBJ whole genome shotgun (WGS) entry which is preliminary data.</text>
</comment>
<dbReference type="InterPro" id="IPR015797">
    <property type="entry name" value="NUDIX_hydrolase-like_dom_sf"/>
</dbReference>
<keyword evidence="2 4" id="KW-0378">Hydrolase</keyword>
<dbReference type="EC" id="3.6.-.-" evidence="4"/>
<evidence type="ECO:0000259" key="3">
    <source>
        <dbReference type="PROSITE" id="PS51462"/>
    </source>
</evidence>
<name>A0ABV5W425_9BACL</name>
<evidence type="ECO:0000313" key="4">
    <source>
        <dbReference type="EMBL" id="MFB9755314.1"/>
    </source>
</evidence>
<evidence type="ECO:0000256" key="2">
    <source>
        <dbReference type="ARBA" id="ARBA00022801"/>
    </source>
</evidence>
<dbReference type="Pfam" id="PF00293">
    <property type="entry name" value="NUDIX"/>
    <property type="match status" value="1"/>
</dbReference>
<keyword evidence="5" id="KW-1185">Reference proteome</keyword>
<protein>
    <submittedName>
        <fullName evidence="4">NUDIX hydrolase</fullName>
        <ecNumber evidence="4">3.6.-.-</ecNumber>
    </submittedName>
</protein>
<dbReference type="InterPro" id="IPR020476">
    <property type="entry name" value="Nudix_hydrolase"/>
</dbReference>
<reference evidence="4 5" key="1">
    <citation type="submission" date="2024-09" db="EMBL/GenBank/DDBJ databases">
        <authorList>
            <person name="Sun Q."/>
            <person name="Mori K."/>
        </authorList>
    </citation>
    <scope>NUCLEOTIDE SEQUENCE [LARGE SCALE GENOMIC DNA]</scope>
    <source>
        <strain evidence="4 5">JCM 12520</strain>
    </source>
</reference>